<keyword evidence="2" id="KW-1185">Reference proteome</keyword>
<evidence type="ECO:0000313" key="2">
    <source>
        <dbReference type="Proteomes" id="UP000799755"/>
    </source>
</evidence>
<dbReference type="Proteomes" id="UP000799755">
    <property type="component" value="Unassembled WGS sequence"/>
</dbReference>
<organism evidence="1 2">
    <name type="scientific">Lindgomyces ingoldianus</name>
    <dbReference type="NCBI Taxonomy" id="673940"/>
    <lineage>
        <taxon>Eukaryota</taxon>
        <taxon>Fungi</taxon>
        <taxon>Dikarya</taxon>
        <taxon>Ascomycota</taxon>
        <taxon>Pezizomycotina</taxon>
        <taxon>Dothideomycetes</taxon>
        <taxon>Pleosporomycetidae</taxon>
        <taxon>Pleosporales</taxon>
        <taxon>Lindgomycetaceae</taxon>
        <taxon>Lindgomyces</taxon>
    </lineage>
</organism>
<dbReference type="EMBL" id="MU003538">
    <property type="protein sequence ID" value="KAF2464248.1"/>
    <property type="molecule type" value="Genomic_DNA"/>
</dbReference>
<evidence type="ECO:0000313" key="1">
    <source>
        <dbReference type="EMBL" id="KAF2464248.1"/>
    </source>
</evidence>
<sequence length="312" mass="34481">MKVVSSFALPLCFFHFRIVASTSSCTFLTPATSITYHLGQRVKVRWETNLSHVNLLVVQGNEVNRNSMLINENTNKSEYIWKVEANTSKPNIPFHFCIVDALDHTEDNTGRECLSSGFSVIEIGASQPTTTHSFPRSQTLGSQAVQTTLQTSASVLIPQFSQSSSSLTPEPSIAQQTLSTTPTSPVLRVSIGLSVGLGIPLFFALALIVYFWHQSRGSSSPSYEHGRWHHLESRPSWKRHTETSTQRCPFPSYNSMMEQKVKDRLACEVEVRVQPAELAGSCPWGKDSVRSPVELYAGGLSPRIPHSGDAET</sequence>
<comment type="caution">
    <text evidence="1">The sequence shown here is derived from an EMBL/GenBank/DDBJ whole genome shotgun (WGS) entry which is preliminary data.</text>
</comment>
<accession>A0ACB6QBB1</accession>
<protein>
    <submittedName>
        <fullName evidence="1">Uncharacterized protein</fullName>
    </submittedName>
</protein>
<name>A0ACB6QBB1_9PLEO</name>
<gene>
    <name evidence="1" type="ORF">BDR25DRAFT_97673</name>
</gene>
<reference evidence="1" key="1">
    <citation type="journal article" date="2020" name="Stud. Mycol.">
        <title>101 Dothideomycetes genomes: a test case for predicting lifestyles and emergence of pathogens.</title>
        <authorList>
            <person name="Haridas S."/>
            <person name="Albert R."/>
            <person name="Binder M."/>
            <person name="Bloem J."/>
            <person name="Labutti K."/>
            <person name="Salamov A."/>
            <person name="Andreopoulos B."/>
            <person name="Baker S."/>
            <person name="Barry K."/>
            <person name="Bills G."/>
            <person name="Bluhm B."/>
            <person name="Cannon C."/>
            <person name="Castanera R."/>
            <person name="Culley D."/>
            <person name="Daum C."/>
            <person name="Ezra D."/>
            <person name="Gonzalez J."/>
            <person name="Henrissat B."/>
            <person name="Kuo A."/>
            <person name="Liang C."/>
            <person name="Lipzen A."/>
            <person name="Lutzoni F."/>
            <person name="Magnuson J."/>
            <person name="Mondo S."/>
            <person name="Nolan M."/>
            <person name="Ohm R."/>
            <person name="Pangilinan J."/>
            <person name="Park H.-J."/>
            <person name="Ramirez L."/>
            <person name="Alfaro M."/>
            <person name="Sun H."/>
            <person name="Tritt A."/>
            <person name="Yoshinaga Y."/>
            <person name="Zwiers L.-H."/>
            <person name="Turgeon B."/>
            <person name="Goodwin S."/>
            <person name="Spatafora J."/>
            <person name="Crous P."/>
            <person name="Grigoriev I."/>
        </authorList>
    </citation>
    <scope>NUCLEOTIDE SEQUENCE</scope>
    <source>
        <strain evidence="1">ATCC 200398</strain>
    </source>
</reference>
<proteinExistence type="predicted"/>